<keyword evidence="5 7" id="KW-0720">Serine protease</keyword>
<accession>A0A223KNR7</accession>
<feature type="domain" description="SLH" evidence="9">
    <location>
        <begin position="625"/>
        <end position="688"/>
    </location>
</feature>
<sequence length="853" mass="90878">MRVKRYSLTAIILTFLLVFTSMPVSALTGTVNSLTNKLASAFSDLPLNTQVETVVDPLLTKALKSASEVEVIVTFWGDEAPTARHNELLGKLGIKKGVSFQSLPIAGVIATPTQVSELAALPQVRSLYFNEKLEYENYDATNLTGARKVQTEDAFRKANGGMPVSGKGVTVLVNDSGIDGTHKDLEYGRKTIQNVLGTTNLNAQTSLLPITYTENVPNTDTASHGTHVAGTVAGNGVMSSGKHAGVAPGASLVGYGSGAGIFILDTLGGFDYALTHQYEYDIRVITNSFGSTGDVGSDFDPSHPTNVATKKLYDRGIVVVFSAGNSGPAESTITGNFKKAPWVITVAAGDKAGNLASFSSRGVEGKGGTVVVDGQEFTWEDRPTVTAPGVDIISTRAVDALTPLGAQKDAELIETAHLPYYTTASGTSMAAPHVAGIVALMLDANPNLSPDEVKAILQQTATNIPGKASWEVGAGYVNAFAAVDVAFNGREYGKTLNVNQTFNSSIDLDVKRQDISIPYDPATNGSIPFEVKEGLTEIGVTVYGQGFAGSGNPINLVLIDPTGKEYSSGISLLFALYYDRTVIVPSPVAGTWTIEIRGLRGDTVNPIGIALPETVNGVVTTRESKGYTGLNDIAGHRYQDSIIMAVHNRLVDGNKDGNYQPDAAVSRGELAKLLVMGMGIRQSLPVDGSQSFQDLKNSALLSFAESVSARGGALKDPSIQQQPVMLTDGSKFSANKEVTREEVAYSLVQSLGLENEANARSVKLESEPFVVYYGDQKIVIEDSASFTPNLRGYVQLAFELNILSAEDYFADNMEYKLKDGEVNFYAKFEPAKAVTRAEYAAFANRTYNVYISN</sequence>
<reference evidence="10 11" key="1">
    <citation type="submission" date="2016-12" db="EMBL/GenBank/DDBJ databases">
        <title>The whole genome sequencing and assembly of Bacillus cohnii DSM 6307T strain.</title>
        <authorList>
            <person name="Lee Y.-J."/>
            <person name="Yi H."/>
            <person name="Bahn Y.-S."/>
            <person name="Kim J.F."/>
            <person name="Lee D.-W."/>
        </authorList>
    </citation>
    <scope>NUCLEOTIDE SEQUENCE [LARGE SCALE GENOMIC DNA]</scope>
    <source>
        <strain evidence="10 11">DSM 6307</strain>
    </source>
</reference>
<dbReference type="PANTHER" id="PTHR43806:SF65">
    <property type="entry name" value="SERINE PROTEASE APRX"/>
    <property type="match status" value="1"/>
</dbReference>
<dbReference type="GO" id="GO:0006508">
    <property type="term" value="P:proteolysis"/>
    <property type="evidence" value="ECO:0007669"/>
    <property type="project" value="UniProtKB-KW"/>
</dbReference>
<dbReference type="InterPro" id="IPR015500">
    <property type="entry name" value="Peptidase_S8_subtilisin-rel"/>
</dbReference>
<protein>
    <submittedName>
        <fullName evidence="10">Peptidase S8</fullName>
    </submittedName>
</protein>
<dbReference type="InterPro" id="IPR023828">
    <property type="entry name" value="Peptidase_S8_Ser-AS"/>
</dbReference>
<gene>
    <name evidence="10" type="ORF">BC6307_07435</name>
</gene>
<evidence type="ECO:0000256" key="7">
    <source>
        <dbReference type="PROSITE-ProRule" id="PRU01240"/>
    </source>
</evidence>
<evidence type="ECO:0000256" key="8">
    <source>
        <dbReference type="SAM" id="SignalP"/>
    </source>
</evidence>
<dbReference type="SUPFAM" id="SSF52743">
    <property type="entry name" value="Subtilisin-like"/>
    <property type="match status" value="1"/>
</dbReference>
<evidence type="ECO:0000256" key="6">
    <source>
        <dbReference type="PIRSR" id="PIRSR615500-1"/>
    </source>
</evidence>
<comment type="similarity">
    <text evidence="1 7">Belongs to the peptidase S8 family.</text>
</comment>
<feature type="chain" id="PRO_5011278556" evidence="8">
    <location>
        <begin position="27"/>
        <end position="853"/>
    </location>
</feature>
<dbReference type="PROSITE" id="PS51272">
    <property type="entry name" value="SLH"/>
    <property type="match status" value="2"/>
</dbReference>
<dbReference type="EMBL" id="CP018866">
    <property type="protein sequence ID" value="AST91122.1"/>
    <property type="molecule type" value="Genomic_DNA"/>
</dbReference>
<dbReference type="RefSeq" id="WP_066416902.1">
    <property type="nucleotide sequence ID" value="NZ_CP018866.1"/>
</dbReference>
<evidence type="ECO:0000313" key="11">
    <source>
        <dbReference type="Proteomes" id="UP000215224"/>
    </source>
</evidence>
<dbReference type="KEGG" id="bcoh:BC6307_07435"/>
<evidence type="ECO:0000256" key="4">
    <source>
        <dbReference type="ARBA" id="ARBA00022801"/>
    </source>
</evidence>
<dbReference type="AlphaFoldDB" id="A0A223KNR7"/>
<feature type="active site" description="Charge relay system" evidence="6 7">
    <location>
        <position position="175"/>
    </location>
</feature>
<dbReference type="InterPro" id="IPR001119">
    <property type="entry name" value="SLH_dom"/>
</dbReference>
<dbReference type="GO" id="GO:0004252">
    <property type="term" value="F:serine-type endopeptidase activity"/>
    <property type="evidence" value="ECO:0007669"/>
    <property type="project" value="UniProtKB-UniRule"/>
</dbReference>
<keyword evidence="2 7" id="KW-0645">Protease</keyword>
<feature type="active site" description="Charge relay system" evidence="6 7">
    <location>
        <position position="428"/>
    </location>
</feature>
<dbReference type="PROSITE" id="PS00138">
    <property type="entry name" value="SUBTILASE_SER"/>
    <property type="match status" value="1"/>
</dbReference>
<keyword evidence="3 8" id="KW-0732">Signal</keyword>
<proteinExistence type="inferred from homology"/>
<dbReference type="Proteomes" id="UP000215224">
    <property type="component" value="Chromosome"/>
</dbReference>
<evidence type="ECO:0000256" key="3">
    <source>
        <dbReference type="ARBA" id="ARBA00022729"/>
    </source>
</evidence>
<evidence type="ECO:0000259" key="9">
    <source>
        <dbReference type="PROSITE" id="PS51272"/>
    </source>
</evidence>
<dbReference type="PRINTS" id="PR00723">
    <property type="entry name" value="SUBTILISIN"/>
</dbReference>
<dbReference type="PROSITE" id="PS51892">
    <property type="entry name" value="SUBTILASE"/>
    <property type="match status" value="1"/>
</dbReference>
<keyword evidence="11" id="KW-1185">Reference proteome</keyword>
<dbReference type="InterPro" id="IPR036852">
    <property type="entry name" value="Peptidase_S8/S53_dom_sf"/>
</dbReference>
<evidence type="ECO:0000256" key="1">
    <source>
        <dbReference type="ARBA" id="ARBA00011073"/>
    </source>
</evidence>
<feature type="active site" description="Charge relay system" evidence="6 7">
    <location>
        <position position="224"/>
    </location>
</feature>
<feature type="signal peptide" evidence="8">
    <location>
        <begin position="1"/>
        <end position="26"/>
    </location>
</feature>
<dbReference type="InterPro" id="IPR022398">
    <property type="entry name" value="Peptidase_S8_His-AS"/>
</dbReference>
<dbReference type="InterPro" id="IPR050131">
    <property type="entry name" value="Peptidase_S8_subtilisin-like"/>
</dbReference>
<dbReference type="InterPro" id="IPR000209">
    <property type="entry name" value="Peptidase_S8/S53_dom"/>
</dbReference>
<dbReference type="Gene3D" id="3.40.50.200">
    <property type="entry name" value="Peptidase S8/S53 domain"/>
    <property type="match status" value="1"/>
</dbReference>
<organism evidence="10 11">
    <name type="scientific">Sutcliffiella cohnii</name>
    <dbReference type="NCBI Taxonomy" id="33932"/>
    <lineage>
        <taxon>Bacteria</taxon>
        <taxon>Bacillati</taxon>
        <taxon>Bacillota</taxon>
        <taxon>Bacilli</taxon>
        <taxon>Bacillales</taxon>
        <taxon>Bacillaceae</taxon>
        <taxon>Sutcliffiella</taxon>
    </lineage>
</organism>
<dbReference type="Pfam" id="PF00082">
    <property type="entry name" value="Peptidase_S8"/>
    <property type="match status" value="1"/>
</dbReference>
<feature type="domain" description="SLH" evidence="9">
    <location>
        <begin position="777"/>
        <end position="853"/>
    </location>
</feature>
<dbReference type="PANTHER" id="PTHR43806">
    <property type="entry name" value="PEPTIDASE S8"/>
    <property type="match status" value="1"/>
</dbReference>
<evidence type="ECO:0000256" key="5">
    <source>
        <dbReference type="ARBA" id="ARBA00022825"/>
    </source>
</evidence>
<evidence type="ECO:0000256" key="2">
    <source>
        <dbReference type="ARBA" id="ARBA00022670"/>
    </source>
</evidence>
<keyword evidence="4 7" id="KW-0378">Hydrolase</keyword>
<name>A0A223KNR7_9BACI</name>
<evidence type="ECO:0000313" key="10">
    <source>
        <dbReference type="EMBL" id="AST91122.1"/>
    </source>
</evidence>
<dbReference type="PROSITE" id="PS00137">
    <property type="entry name" value="SUBTILASE_HIS"/>
    <property type="match status" value="1"/>
</dbReference>
<dbReference type="STRING" id="1314751.GCA_001591425_02631"/>
<dbReference type="Pfam" id="PF00395">
    <property type="entry name" value="SLH"/>
    <property type="match status" value="1"/>
</dbReference>